<evidence type="ECO:0000256" key="1">
    <source>
        <dbReference type="SAM" id="MobiDB-lite"/>
    </source>
</evidence>
<keyword evidence="2" id="KW-1185">Reference proteome</keyword>
<dbReference type="Proteomes" id="UP000887572">
    <property type="component" value="Unplaced"/>
</dbReference>
<dbReference type="WBParaSite" id="Gr19_v10_g3376.t1">
    <property type="protein sequence ID" value="Gr19_v10_g3376.t1"/>
    <property type="gene ID" value="Gr19_v10_g3376"/>
</dbReference>
<reference evidence="3" key="1">
    <citation type="submission" date="2022-11" db="UniProtKB">
        <authorList>
            <consortium name="WormBaseParasite"/>
        </authorList>
    </citation>
    <scope>IDENTIFICATION</scope>
</reference>
<evidence type="ECO:0000313" key="3">
    <source>
        <dbReference type="WBParaSite" id="Gr19_v10_g3376.t1"/>
    </source>
</evidence>
<organism evidence="2 3">
    <name type="scientific">Globodera rostochiensis</name>
    <name type="common">Golden nematode worm</name>
    <name type="synonym">Heterodera rostochiensis</name>
    <dbReference type="NCBI Taxonomy" id="31243"/>
    <lineage>
        <taxon>Eukaryota</taxon>
        <taxon>Metazoa</taxon>
        <taxon>Ecdysozoa</taxon>
        <taxon>Nematoda</taxon>
        <taxon>Chromadorea</taxon>
        <taxon>Rhabditida</taxon>
        <taxon>Tylenchina</taxon>
        <taxon>Tylenchomorpha</taxon>
        <taxon>Tylenchoidea</taxon>
        <taxon>Heteroderidae</taxon>
        <taxon>Heteroderinae</taxon>
        <taxon>Globodera</taxon>
    </lineage>
</organism>
<feature type="compositionally biased region" description="Polar residues" evidence="1">
    <location>
        <begin position="61"/>
        <end position="74"/>
    </location>
</feature>
<sequence>MSITKSTDRTPKLDKLNPIQLISLATDQLGQIEPNSTDQNPPFIESDHKDERKRGKVNLAKPNQINIPTVNKRN</sequence>
<proteinExistence type="predicted"/>
<name>A0A914HP79_GLORO</name>
<feature type="compositionally biased region" description="Polar residues" evidence="1">
    <location>
        <begin position="27"/>
        <end position="40"/>
    </location>
</feature>
<protein>
    <submittedName>
        <fullName evidence="3">Uncharacterized protein</fullName>
    </submittedName>
</protein>
<dbReference type="AlphaFoldDB" id="A0A914HP79"/>
<evidence type="ECO:0000313" key="2">
    <source>
        <dbReference type="Proteomes" id="UP000887572"/>
    </source>
</evidence>
<feature type="region of interest" description="Disordered" evidence="1">
    <location>
        <begin position="27"/>
        <end position="74"/>
    </location>
</feature>
<accession>A0A914HP79</accession>